<accession>A0AAF5HYV8</accession>
<dbReference type="AlphaFoldDB" id="A0AAF5HYV8"/>
<evidence type="ECO:0000313" key="2">
    <source>
        <dbReference type="Proteomes" id="UP000035681"/>
    </source>
</evidence>
<evidence type="ECO:0000313" key="3">
    <source>
        <dbReference type="WBParaSite" id="TCONS_00003724.p1"/>
    </source>
</evidence>
<keyword evidence="2" id="KW-1185">Reference proteome</keyword>
<keyword evidence="1" id="KW-1133">Transmembrane helix</keyword>
<organism evidence="2 3">
    <name type="scientific">Strongyloides stercoralis</name>
    <name type="common">Threadworm</name>
    <dbReference type="NCBI Taxonomy" id="6248"/>
    <lineage>
        <taxon>Eukaryota</taxon>
        <taxon>Metazoa</taxon>
        <taxon>Ecdysozoa</taxon>
        <taxon>Nematoda</taxon>
        <taxon>Chromadorea</taxon>
        <taxon>Rhabditida</taxon>
        <taxon>Tylenchina</taxon>
        <taxon>Panagrolaimomorpha</taxon>
        <taxon>Strongyloidoidea</taxon>
        <taxon>Strongyloididae</taxon>
        <taxon>Strongyloides</taxon>
    </lineage>
</organism>
<dbReference type="Proteomes" id="UP000035681">
    <property type="component" value="Unplaced"/>
</dbReference>
<sequence>FMSGKVLFYLIINIYFINFGFFLKPQDKVHLNSFPVDNVNNSETFVNYNNKSTTIDKDNKSGDKELNLINDNVTNIHPKMVIKLIETDNCLKHLESQLNFIDIVMFILERAKLSLKKFFCSFMC</sequence>
<keyword evidence="1" id="KW-0472">Membrane</keyword>
<dbReference type="WBParaSite" id="TCONS_00003724.p1">
    <property type="protein sequence ID" value="TCONS_00003724.p1"/>
    <property type="gene ID" value="XLOC_000188"/>
</dbReference>
<keyword evidence="1" id="KW-0812">Transmembrane</keyword>
<feature type="transmembrane region" description="Helical" evidence="1">
    <location>
        <begin position="6"/>
        <end position="23"/>
    </location>
</feature>
<proteinExistence type="predicted"/>
<evidence type="ECO:0000256" key="1">
    <source>
        <dbReference type="SAM" id="Phobius"/>
    </source>
</evidence>
<reference evidence="3" key="1">
    <citation type="submission" date="2024-02" db="UniProtKB">
        <authorList>
            <consortium name="WormBaseParasite"/>
        </authorList>
    </citation>
    <scope>IDENTIFICATION</scope>
</reference>
<protein>
    <submittedName>
        <fullName evidence="3">Uncharacterized protein</fullName>
    </submittedName>
</protein>
<name>A0AAF5HYV8_STRER</name>